<dbReference type="PRINTS" id="PR00633">
    <property type="entry name" value="RCCNDNSATION"/>
</dbReference>
<feature type="repeat" description="RCC1" evidence="7">
    <location>
        <begin position="229"/>
        <end position="280"/>
    </location>
</feature>
<dbReference type="InterPro" id="IPR035983">
    <property type="entry name" value="Hect_E3_ubiquitin_ligase"/>
</dbReference>
<dbReference type="EMBL" id="JALJOV010001917">
    <property type="protein sequence ID" value="KAK9838386.1"/>
    <property type="molecule type" value="Genomic_DNA"/>
</dbReference>
<evidence type="ECO:0000313" key="10">
    <source>
        <dbReference type="Proteomes" id="UP001485043"/>
    </source>
</evidence>
<dbReference type="GO" id="GO:0004842">
    <property type="term" value="F:ubiquitin-protein transferase activity"/>
    <property type="evidence" value="ECO:0007669"/>
    <property type="project" value="InterPro"/>
</dbReference>
<dbReference type="PROSITE" id="PS00626">
    <property type="entry name" value="RCC1_2"/>
    <property type="match status" value="4"/>
</dbReference>
<proteinExistence type="predicted"/>
<keyword evidence="5 6" id="KW-0833">Ubl conjugation pathway</keyword>
<dbReference type="PROSITE" id="PS50237">
    <property type="entry name" value="HECT"/>
    <property type="match status" value="1"/>
</dbReference>
<evidence type="ECO:0000256" key="6">
    <source>
        <dbReference type="PROSITE-ProRule" id="PRU00104"/>
    </source>
</evidence>
<dbReference type="Gene3D" id="3.30.2410.10">
    <property type="entry name" value="Hect, E3 ligase catalytic domain"/>
    <property type="match status" value="1"/>
</dbReference>
<reference evidence="9 10" key="1">
    <citation type="journal article" date="2024" name="Nat. Commun.">
        <title>Phylogenomics reveals the evolutionary origins of lichenization in chlorophyte algae.</title>
        <authorList>
            <person name="Puginier C."/>
            <person name="Libourel C."/>
            <person name="Otte J."/>
            <person name="Skaloud P."/>
            <person name="Haon M."/>
            <person name="Grisel S."/>
            <person name="Petersen M."/>
            <person name="Berrin J.G."/>
            <person name="Delaux P.M."/>
            <person name="Dal Grande F."/>
            <person name="Keller J."/>
        </authorList>
    </citation>
    <scope>NUCLEOTIDE SEQUENCE [LARGE SCALE GENOMIC DNA]</scope>
    <source>
        <strain evidence="9 10">SAG 2523</strain>
    </source>
</reference>
<feature type="repeat" description="RCC1" evidence="7">
    <location>
        <begin position="282"/>
        <end position="333"/>
    </location>
</feature>
<comment type="subcellular location">
    <subcellularLocation>
        <location evidence="1">Cytoplasm</location>
    </subcellularLocation>
</comment>
<dbReference type="Pfam" id="PF25390">
    <property type="entry name" value="WD40_RLD"/>
    <property type="match status" value="1"/>
</dbReference>
<evidence type="ECO:0000256" key="5">
    <source>
        <dbReference type="ARBA" id="ARBA00022786"/>
    </source>
</evidence>
<evidence type="ECO:0000313" key="9">
    <source>
        <dbReference type="EMBL" id="KAK9838386.1"/>
    </source>
</evidence>
<dbReference type="InterPro" id="IPR000569">
    <property type="entry name" value="HECT_dom"/>
</dbReference>
<keyword evidence="10" id="KW-1185">Reference proteome</keyword>
<dbReference type="FunFam" id="3.30.2410.10:FF:000003">
    <property type="entry name" value="probable E3 ubiquitin-protein ligase HERC4 isoform X1"/>
    <property type="match status" value="1"/>
</dbReference>
<dbReference type="Pfam" id="PF00632">
    <property type="entry name" value="HECT"/>
    <property type="match status" value="1"/>
</dbReference>
<comment type="caution">
    <text evidence="9">The sequence shown here is derived from an EMBL/GenBank/DDBJ whole genome shotgun (WGS) entry which is preliminary data.</text>
</comment>
<feature type="repeat" description="RCC1" evidence="7">
    <location>
        <begin position="177"/>
        <end position="228"/>
    </location>
</feature>
<dbReference type="InterPro" id="IPR051709">
    <property type="entry name" value="Ub-ligase/GTPase-reg"/>
</dbReference>
<keyword evidence="2" id="KW-0963">Cytoplasm</keyword>
<name>A0AAW1RY93_9CHLO</name>
<keyword evidence="4" id="KW-0677">Repeat</keyword>
<dbReference type="Gene3D" id="3.90.1750.10">
    <property type="entry name" value="Hect, E3 ligase catalytic domains"/>
    <property type="match status" value="1"/>
</dbReference>
<evidence type="ECO:0000256" key="2">
    <source>
        <dbReference type="ARBA" id="ARBA00022490"/>
    </source>
</evidence>
<dbReference type="InterPro" id="IPR058923">
    <property type="entry name" value="RCC1-like_dom"/>
</dbReference>
<dbReference type="PANTHER" id="PTHR45622">
    <property type="entry name" value="UBIQUITIN-PROTEIN LIGASE E3A-RELATED"/>
    <property type="match status" value="1"/>
</dbReference>
<evidence type="ECO:0000256" key="1">
    <source>
        <dbReference type="ARBA" id="ARBA00004496"/>
    </source>
</evidence>
<dbReference type="SMART" id="SM00119">
    <property type="entry name" value="HECTc"/>
    <property type="match status" value="1"/>
</dbReference>
<dbReference type="Gene3D" id="3.30.2160.10">
    <property type="entry name" value="Hect, E3 ligase catalytic domain"/>
    <property type="match status" value="1"/>
</dbReference>
<feature type="active site" description="Glycyl thioester intermediate" evidence="6">
    <location>
        <position position="1029"/>
    </location>
</feature>
<dbReference type="SUPFAM" id="SSF56204">
    <property type="entry name" value="Hect, E3 ligase catalytic domain"/>
    <property type="match status" value="1"/>
</dbReference>
<dbReference type="InterPro" id="IPR000408">
    <property type="entry name" value="Reg_chr_condens"/>
</dbReference>
<protein>
    <recommendedName>
        <fullName evidence="8">HECT domain-containing protein</fullName>
    </recommendedName>
</protein>
<evidence type="ECO:0000256" key="7">
    <source>
        <dbReference type="PROSITE-ProRule" id="PRU00235"/>
    </source>
</evidence>
<feature type="repeat" description="RCC1" evidence="7">
    <location>
        <begin position="334"/>
        <end position="386"/>
    </location>
</feature>
<dbReference type="InterPro" id="IPR009091">
    <property type="entry name" value="RCC1/BLIP-II"/>
</dbReference>
<dbReference type="PROSITE" id="PS50012">
    <property type="entry name" value="RCC1_3"/>
    <property type="match status" value="7"/>
</dbReference>
<organism evidence="9 10">
    <name type="scientific">Apatococcus fuscideae</name>
    <dbReference type="NCBI Taxonomy" id="2026836"/>
    <lineage>
        <taxon>Eukaryota</taxon>
        <taxon>Viridiplantae</taxon>
        <taxon>Chlorophyta</taxon>
        <taxon>core chlorophytes</taxon>
        <taxon>Trebouxiophyceae</taxon>
        <taxon>Chlorellales</taxon>
        <taxon>Chlorellaceae</taxon>
        <taxon>Apatococcus</taxon>
    </lineage>
</organism>
<dbReference type="GO" id="GO:0005737">
    <property type="term" value="C:cytoplasm"/>
    <property type="evidence" value="ECO:0007669"/>
    <property type="project" value="UniProtKB-SubCell"/>
</dbReference>
<sequence length="1061" mass="116696">MQEPPASGSPSQAEATRPIAAIYSWGRGDFGQLAQGSDRNVANPEPCNLHRDFNVIHASANLYNTAFITGDGELYTVGANESHQLGTKAGEIEPTPVRVEPLDSHSVKHVAVGESHMLAIVDDGQLASWGTNDQGQTGHEETSIAVSHPRLLRSTKDSHFVRVAAGSSHSLALNGSGQVYSFGAGNFGKLGHGDEGSKAGITRIERLFPTGITQVSCGENHSAALGLDGRLFTWGRNKYGQLGLGHLNNCLIPNHVCSLSTIAIAQVSCGGKHTAVLSRVDGAVWAWGQGTWGQTGHGSTDLASLPKPVEALARQRFEQVSAGQNHTLALSSSNQVWGWGNNEMGQVGRPDGPPCLLTPTLVQELPPHPVLFIVAGGDHSLVVMRHVPPGHAHPIGPQRQEVGQGLMPMAVPQLYSMAQQAAQPNAPRSQVQALIKAATGMFASPAFIVHAFRHASSSMTETDHGLDIDAINGVFTALLKVYSPELVQSLGQTCARMLDGVEASMQWPGCEQLIACHFDWMRVLFIMLINPVAGETHGTGGQIIQRLARILGHMDPSTRVHLARWLSELPPEILGARSLRPVQRWLSDVAHRQHSPDPQERDALMQGISLLSLIYNGNRLAGFKVPPSEFYNASVCEHVVLREEYMTWRRTKDDRKQAGRLVSICQTPFILTPAAKSHILQGEAFLQKQSHMQTSSIQALFQGVHPMMVSFLDIRVRREAVLDDALAQLMARQEDLKKPLRVTFISAGIDEEAQDEGGVTKEFFQILIRDLFNENFGMFTYRHQTRTFWFNMLAQGLESEFRLVGIVIGLAIYNGVILDVHFPLVVYKKLLHQPVTLADLKQADPEVGKSMQQILDFEGNTESLALTFDVEYDNFGMLETHELRPGGSSISVTNSNRAEYVDAYVRWYLQQSIDRQFNAFFEGFHQVCGGPALSLFRYEELELLVCGLPHYNFADLQKAAKYDGGYHEDHPTIKMFWNIIQHFTLEQKKRFLLFTTGSDRAPVGGLKDLVLVIQRGGGETNRLPTSHTCFNVMLLPDYSSESDMKSRLLTAIENAQGFGLQ</sequence>
<dbReference type="FunFam" id="3.30.2160.10:FF:000004">
    <property type="entry name" value="probable E3 ubiquitin-protein ligase HERC4 isoform X1"/>
    <property type="match status" value="1"/>
</dbReference>
<dbReference type="Gene3D" id="2.130.10.30">
    <property type="entry name" value="Regulator of chromosome condensation 1/beta-lactamase-inhibitor protein II"/>
    <property type="match status" value="2"/>
</dbReference>
<evidence type="ECO:0000259" key="8">
    <source>
        <dbReference type="PROSITE" id="PS50237"/>
    </source>
</evidence>
<feature type="repeat" description="RCC1" evidence="7">
    <location>
        <begin position="72"/>
        <end position="123"/>
    </location>
</feature>
<dbReference type="PANTHER" id="PTHR45622:SF60">
    <property type="entry name" value="UBIQUITIN-PROTEIN LIGASE E3A"/>
    <property type="match status" value="1"/>
</dbReference>
<keyword evidence="3" id="KW-0808">Transferase</keyword>
<dbReference type="CDD" id="cd00078">
    <property type="entry name" value="HECTc"/>
    <property type="match status" value="1"/>
</dbReference>
<gene>
    <name evidence="9" type="ORF">WJX84_003989</name>
</gene>
<evidence type="ECO:0000256" key="4">
    <source>
        <dbReference type="ARBA" id="ARBA00022737"/>
    </source>
</evidence>
<dbReference type="SUPFAM" id="SSF50985">
    <property type="entry name" value="RCC1/BLIP-II"/>
    <property type="match status" value="2"/>
</dbReference>
<feature type="repeat" description="RCC1" evidence="7">
    <location>
        <begin position="124"/>
        <end position="176"/>
    </location>
</feature>
<dbReference type="Proteomes" id="UP001485043">
    <property type="component" value="Unassembled WGS sequence"/>
</dbReference>
<evidence type="ECO:0000256" key="3">
    <source>
        <dbReference type="ARBA" id="ARBA00022679"/>
    </source>
</evidence>
<dbReference type="AlphaFoldDB" id="A0AAW1RY93"/>
<accession>A0AAW1RY93</accession>
<feature type="domain" description="HECT" evidence="8">
    <location>
        <begin position="732"/>
        <end position="1061"/>
    </location>
</feature>
<feature type="repeat" description="RCC1" evidence="7">
    <location>
        <begin position="20"/>
        <end position="71"/>
    </location>
</feature>